<organism evidence="2 3">
    <name type="scientific">Symbiodinium microadriaticum</name>
    <name type="common">Dinoflagellate</name>
    <name type="synonym">Zooxanthella microadriatica</name>
    <dbReference type="NCBI Taxonomy" id="2951"/>
    <lineage>
        <taxon>Eukaryota</taxon>
        <taxon>Sar</taxon>
        <taxon>Alveolata</taxon>
        <taxon>Dinophyceae</taxon>
        <taxon>Suessiales</taxon>
        <taxon>Symbiodiniaceae</taxon>
        <taxon>Symbiodinium</taxon>
    </lineage>
</organism>
<dbReference type="EMBL" id="LSRX01000259">
    <property type="protein sequence ID" value="OLQ02640.1"/>
    <property type="molecule type" value="Genomic_DNA"/>
</dbReference>
<dbReference type="Proteomes" id="UP000186817">
    <property type="component" value="Unassembled WGS sequence"/>
</dbReference>
<reference evidence="2 3" key="1">
    <citation type="submission" date="2016-02" db="EMBL/GenBank/DDBJ databases">
        <title>Genome analysis of coral dinoflagellate symbionts highlights evolutionary adaptations to a symbiotic lifestyle.</title>
        <authorList>
            <person name="Aranda M."/>
            <person name="Li Y."/>
            <person name="Liew Y.J."/>
            <person name="Baumgarten S."/>
            <person name="Simakov O."/>
            <person name="Wilson M."/>
            <person name="Piel J."/>
            <person name="Ashoor H."/>
            <person name="Bougouffa S."/>
            <person name="Bajic V.B."/>
            <person name="Ryu T."/>
            <person name="Ravasi T."/>
            <person name="Bayer T."/>
            <person name="Micklem G."/>
            <person name="Kim H."/>
            <person name="Bhak J."/>
            <person name="Lajeunesse T.C."/>
            <person name="Voolstra C.R."/>
        </authorList>
    </citation>
    <scope>NUCLEOTIDE SEQUENCE [LARGE SCALE GENOMIC DNA]</scope>
    <source>
        <strain evidence="2 3">CCMP2467</strain>
    </source>
</reference>
<dbReference type="AlphaFoldDB" id="A0A1Q9E5E4"/>
<protein>
    <submittedName>
        <fullName evidence="2">Uncharacterized protein</fullName>
    </submittedName>
</protein>
<accession>A0A1Q9E5E4</accession>
<feature type="compositionally biased region" description="Polar residues" evidence="1">
    <location>
        <begin position="217"/>
        <end position="226"/>
    </location>
</feature>
<name>A0A1Q9E5E4_SYMMI</name>
<comment type="caution">
    <text evidence="2">The sequence shown here is derived from an EMBL/GenBank/DDBJ whole genome shotgun (WGS) entry which is preliminary data.</text>
</comment>
<feature type="region of interest" description="Disordered" evidence="1">
    <location>
        <begin position="217"/>
        <end position="242"/>
    </location>
</feature>
<evidence type="ECO:0000313" key="3">
    <source>
        <dbReference type="Proteomes" id="UP000186817"/>
    </source>
</evidence>
<evidence type="ECO:0000256" key="1">
    <source>
        <dbReference type="SAM" id="MobiDB-lite"/>
    </source>
</evidence>
<sequence>MALAEAVKVVKEFGYRCWSGVRHEVAFQVAGGIFDAIAAKSEEHSEGICAHKNPDSHSVPFWRVLPMWSHLGKFGIFAGGCVTGAAAATAARAYERRQAVLSGEFYECSGAFYQVLGHAWDHFRRDFCVVYRPLYHCEAKEGSFEAHVLATSHFERFDEKFRPVEFDAMSMDARSLALPGPFWHDKFWGLRPHVVPAEGGTPAVMLQSRFLSEAKSVQTGTTSGYGSRSHEERPTRRQLSSY</sequence>
<evidence type="ECO:0000313" key="2">
    <source>
        <dbReference type="EMBL" id="OLQ02640.1"/>
    </source>
</evidence>
<proteinExistence type="predicted"/>
<gene>
    <name evidence="2" type="ORF">AK812_SmicGene14495</name>
</gene>
<dbReference type="OrthoDB" id="10287278at2759"/>
<keyword evidence="3" id="KW-1185">Reference proteome</keyword>